<dbReference type="EMBL" id="JAHLOQ010000041">
    <property type="protein sequence ID" value="MBU5337161.1"/>
    <property type="molecule type" value="Genomic_DNA"/>
</dbReference>
<protein>
    <submittedName>
        <fullName evidence="7">Protein kinase</fullName>
    </submittedName>
</protein>
<dbReference type="InterPro" id="IPR000719">
    <property type="entry name" value="Prot_kinase_dom"/>
</dbReference>
<dbReference type="RefSeq" id="WP_216571509.1">
    <property type="nucleotide sequence ID" value="NZ_JAHLOQ010000041.1"/>
</dbReference>
<dbReference type="GO" id="GO:0016301">
    <property type="term" value="F:kinase activity"/>
    <property type="evidence" value="ECO:0007669"/>
    <property type="project" value="UniProtKB-KW"/>
</dbReference>
<keyword evidence="1" id="KW-0808">Transferase</keyword>
<evidence type="ECO:0000313" key="8">
    <source>
        <dbReference type="Proteomes" id="UP001196301"/>
    </source>
</evidence>
<sequence length="312" mass="36615">MLVIDNRYQVYNEDDNNLEIDKLYKAKDLQLDSYVYIKVLEDNKNIKDTFIANLVDESMMMVDIDCDNVAKIVDVIDEDEYKYYIVSEYFDGISLFDLVKTSSLNIDNIIYISKQIVSSMKIYDEKGFYHGSIRLDNILVDKDYNIKIYDLGITKANSGVNIRMNNNISFLSPHQINVNYTDKESDFFAIGVIMYYCLFKKMPFKIGKTEFEMLKNIDKGISLDREKITDLNEPLIEIIKKLLERKDKYKSYNEILMDLTEIMYVKADIVENKNIDLEEIEYEKSKRSNSFIIKLVSIIMCIVIIVMIIIQL</sequence>
<keyword evidence="2" id="KW-0547">Nucleotide-binding</keyword>
<evidence type="ECO:0000256" key="5">
    <source>
        <dbReference type="SAM" id="Phobius"/>
    </source>
</evidence>
<keyword evidence="5" id="KW-0812">Transmembrane</keyword>
<evidence type="ECO:0000256" key="2">
    <source>
        <dbReference type="ARBA" id="ARBA00022741"/>
    </source>
</evidence>
<name>A0ABS6DZ89_9FIRM</name>
<reference evidence="7 8" key="1">
    <citation type="submission" date="2021-06" db="EMBL/GenBank/DDBJ databases">
        <authorList>
            <person name="Sun Q."/>
            <person name="Li D."/>
        </authorList>
    </citation>
    <scope>NUCLEOTIDE SEQUENCE [LARGE SCALE GENOMIC DNA]</scope>
    <source>
        <strain evidence="7 8">N19</strain>
    </source>
</reference>
<keyword evidence="4" id="KW-0067">ATP-binding</keyword>
<evidence type="ECO:0000256" key="4">
    <source>
        <dbReference type="ARBA" id="ARBA00022840"/>
    </source>
</evidence>
<evidence type="ECO:0000259" key="6">
    <source>
        <dbReference type="PROSITE" id="PS50011"/>
    </source>
</evidence>
<dbReference type="InterPro" id="IPR045269">
    <property type="entry name" value="Atg1-like"/>
</dbReference>
<evidence type="ECO:0000256" key="1">
    <source>
        <dbReference type="ARBA" id="ARBA00022679"/>
    </source>
</evidence>
<keyword evidence="3 7" id="KW-0418">Kinase</keyword>
<keyword evidence="5" id="KW-1133">Transmembrane helix</keyword>
<evidence type="ECO:0000256" key="3">
    <source>
        <dbReference type="ARBA" id="ARBA00022777"/>
    </source>
</evidence>
<dbReference type="Pfam" id="PF00069">
    <property type="entry name" value="Pkinase"/>
    <property type="match status" value="1"/>
</dbReference>
<feature type="transmembrane region" description="Helical" evidence="5">
    <location>
        <begin position="291"/>
        <end position="310"/>
    </location>
</feature>
<comment type="caution">
    <text evidence="7">The sequence shown here is derived from an EMBL/GenBank/DDBJ whole genome shotgun (WGS) entry which is preliminary data.</text>
</comment>
<dbReference type="PROSITE" id="PS50011">
    <property type="entry name" value="PROTEIN_KINASE_DOM"/>
    <property type="match status" value="1"/>
</dbReference>
<accession>A0ABS6DZ89</accession>
<dbReference type="PANTHER" id="PTHR24348:SF22">
    <property type="entry name" value="NON-SPECIFIC SERINE_THREONINE PROTEIN KINASE"/>
    <property type="match status" value="1"/>
</dbReference>
<proteinExistence type="predicted"/>
<organism evidence="7 8">
    <name type="scientific">Intestinibacter bartlettii</name>
    <dbReference type="NCBI Taxonomy" id="261299"/>
    <lineage>
        <taxon>Bacteria</taxon>
        <taxon>Bacillati</taxon>
        <taxon>Bacillota</taxon>
        <taxon>Clostridia</taxon>
        <taxon>Peptostreptococcales</taxon>
        <taxon>Peptostreptococcaceae</taxon>
        <taxon>Intestinibacter</taxon>
    </lineage>
</organism>
<gene>
    <name evidence="7" type="ORF">KQI20_11980</name>
</gene>
<keyword evidence="5" id="KW-0472">Membrane</keyword>
<evidence type="ECO:0000313" key="7">
    <source>
        <dbReference type="EMBL" id="MBU5337161.1"/>
    </source>
</evidence>
<keyword evidence="8" id="KW-1185">Reference proteome</keyword>
<feature type="domain" description="Protein kinase" evidence="6">
    <location>
        <begin position="1"/>
        <end position="263"/>
    </location>
</feature>
<dbReference type="PANTHER" id="PTHR24348">
    <property type="entry name" value="SERINE/THREONINE-PROTEIN KINASE UNC-51-RELATED"/>
    <property type="match status" value="1"/>
</dbReference>
<dbReference type="Proteomes" id="UP001196301">
    <property type="component" value="Unassembled WGS sequence"/>
</dbReference>